<name>A0A1Y2FSK7_9FUNG</name>
<dbReference type="Proteomes" id="UP000193920">
    <property type="component" value="Unassembled WGS sequence"/>
</dbReference>
<evidence type="ECO:0000256" key="9">
    <source>
        <dbReference type="ARBA" id="ARBA00023180"/>
    </source>
</evidence>
<evidence type="ECO:0000256" key="5">
    <source>
        <dbReference type="ARBA" id="ARBA00022737"/>
    </source>
</evidence>
<dbReference type="PROSITE" id="PS51450">
    <property type="entry name" value="LRR"/>
    <property type="match status" value="1"/>
</dbReference>
<evidence type="ECO:0000256" key="2">
    <source>
        <dbReference type="ARBA" id="ARBA00022614"/>
    </source>
</evidence>
<evidence type="ECO:0000256" key="7">
    <source>
        <dbReference type="ARBA" id="ARBA00023136"/>
    </source>
</evidence>
<dbReference type="STRING" id="1754190.A0A1Y2FSK7"/>
<dbReference type="Gene3D" id="3.80.10.10">
    <property type="entry name" value="Ribonuclease Inhibitor"/>
    <property type="match status" value="2"/>
</dbReference>
<dbReference type="PANTHER" id="PTHR27000:SF642">
    <property type="entry name" value="INACTIVE LEUCINE-RICH REPEAT RECEPTOR KINASE XIAO-RELATED"/>
    <property type="match status" value="1"/>
</dbReference>
<comment type="caution">
    <text evidence="12">The sequence shown here is derived from an EMBL/GenBank/DDBJ whole genome shotgun (WGS) entry which is preliminary data.</text>
</comment>
<dbReference type="OrthoDB" id="5789657at2759"/>
<protein>
    <submittedName>
        <fullName evidence="12">L domain-like protein</fullName>
    </submittedName>
</protein>
<feature type="region of interest" description="Disordered" evidence="10">
    <location>
        <begin position="548"/>
        <end position="572"/>
    </location>
</feature>
<evidence type="ECO:0000256" key="8">
    <source>
        <dbReference type="ARBA" id="ARBA00023170"/>
    </source>
</evidence>
<proteinExistence type="predicted"/>
<keyword evidence="7 11" id="KW-0472">Membrane</keyword>
<keyword evidence="2" id="KW-0433">Leucine-rich repeat</keyword>
<feature type="region of interest" description="Disordered" evidence="10">
    <location>
        <begin position="338"/>
        <end position="357"/>
    </location>
</feature>
<evidence type="ECO:0000313" key="13">
    <source>
        <dbReference type="Proteomes" id="UP000193920"/>
    </source>
</evidence>
<organism evidence="12 13">
    <name type="scientific">Neocallimastix californiae</name>
    <dbReference type="NCBI Taxonomy" id="1754190"/>
    <lineage>
        <taxon>Eukaryota</taxon>
        <taxon>Fungi</taxon>
        <taxon>Fungi incertae sedis</taxon>
        <taxon>Chytridiomycota</taxon>
        <taxon>Chytridiomycota incertae sedis</taxon>
        <taxon>Neocallimastigomycetes</taxon>
        <taxon>Neocallimastigales</taxon>
        <taxon>Neocallimastigaceae</taxon>
        <taxon>Neocallimastix</taxon>
    </lineage>
</organism>
<evidence type="ECO:0000256" key="6">
    <source>
        <dbReference type="ARBA" id="ARBA00022989"/>
    </source>
</evidence>
<evidence type="ECO:0000256" key="10">
    <source>
        <dbReference type="SAM" id="MobiDB-lite"/>
    </source>
</evidence>
<feature type="compositionally biased region" description="Low complexity" evidence="10">
    <location>
        <begin position="549"/>
        <end position="568"/>
    </location>
</feature>
<feature type="transmembrane region" description="Helical" evidence="11">
    <location>
        <begin position="6"/>
        <end position="23"/>
    </location>
</feature>
<keyword evidence="5" id="KW-0677">Repeat</keyword>
<comment type="subcellular location">
    <subcellularLocation>
        <location evidence="1">Membrane</location>
        <topology evidence="1">Single-pass membrane protein</topology>
    </subcellularLocation>
</comment>
<dbReference type="EMBL" id="MCOG01000002">
    <property type="protein sequence ID" value="ORY86567.1"/>
    <property type="molecule type" value="Genomic_DNA"/>
</dbReference>
<dbReference type="InterPro" id="IPR032675">
    <property type="entry name" value="LRR_dom_sf"/>
</dbReference>
<keyword evidence="13" id="KW-1185">Reference proteome</keyword>
<gene>
    <name evidence="12" type="ORF">LY90DRAFT_100073</name>
</gene>
<keyword evidence="3 11" id="KW-0812">Transmembrane</keyword>
<evidence type="ECO:0000256" key="1">
    <source>
        <dbReference type="ARBA" id="ARBA00004167"/>
    </source>
</evidence>
<dbReference type="GO" id="GO:0016020">
    <property type="term" value="C:membrane"/>
    <property type="evidence" value="ECO:0007669"/>
    <property type="project" value="UniProtKB-SubCell"/>
</dbReference>
<keyword evidence="6 11" id="KW-1133">Transmembrane helix</keyword>
<dbReference type="PANTHER" id="PTHR27000">
    <property type="entry name" value="LEUCINE-RICH REPEAT RECEPTOR-LIKE PROTEIN KINASE FAMILY PROTEIN-RELATED"/>
    <property type="match status" value="1"/>
</dbReference>
<reference evidence="12 13" key="1">
    <citation type="submission" date="2016-08" db="EMBL/GenBank/DDBJ databases">
        <title>A Parts List for Fungal Cellulosomes Revealed by Comparative Genomics.</title>
        <authorList>
            <consortium name="DOE Joint Genome Institute"/>
            <person name="Haitjema C.H."/>
            <person name="Gilmore S.P."/>
            <person name="Henske J.K."/>
            <person name="Solomon K.V."/>
            <person name="De Groot R."/>
            <person name="Kuo A."/>
            <person name="Mondo S.J."/>
            <person name="Salamov A.A."/>
            <person name="Labutti K."/>
            <person name="Zhao Z."/>
            <person name="Chiniquy J."/>
            <person name="Barry K."/>
            <person name="Brewer H.M."/>
            <person name="Purvine S.O."/>
            <person name="Wright A.T."/>
            <person name="Boxma B."/>
            <person name="Van Alen T."/>
            <person name="Hackstein J.H."/>
            <person name="Baker S.E."/>
            <person name="Grigoriev I.V."/>
            <person name="O'Malley M.A."/>
        </authorList>
    </citation>
    <scope>NUCLEOTIDE SEQUENCE [LARGE SCALE GENOMIC DNA]</scope>
    <source>
        <strain evidence="12 13">G1</strain>
    </source>
</reference>
<dbReference type="InterPro" id="IPR001611">
    <property type="entry name" value="Leu-rich_rpt"/>
</dbReference>
<keyword evidence="8" id="KW-0675">Receptor</keyword>
<dbReference type="SUPFAM" id="SSF52058">
    <property type="entry name" value="L domain-like"/>
    <property type="match status" value="1"/>
</dbReference>
<feature type="region of interest" description="Disordered" evidence="10">
    <location>
        <begin position="375"/>
        <end position="394"/>
    </location>
</feature>
<evidence type="ECO:0000256" key="11">
    <source>
        <dbReference type="SAM" id="Phobius"/>
    </source>
</evidence>
<dbReference type="Pfam" id="PF13855">
    <property type="entry name" value="LRR_8"/>
    <property type="match status" value="1"/>
</dbReference>
<accession>A0A1Y2FSK7</accession>
<keyword evidence="4" id="KW-0732">Signal</keyword>
<evidence type="ECO:0000313" key="12">
    <source>
        <dbReference type="EMBL" id="ORY86567.1"/>
    </source>
</evidence>
<feature type="region of interest" description="Disordered" evidence="10">
    <location>
        <begin position="602"/>
        <end position="624"/>
    </location>
</feature>
<evidence type="ECO:0000256" key="4">
    <source>
        <dbReference type="ARBA" id="ARBA00022729"/>
    </source>
</evidence>
<evidence type="ECO:0000256" key="3">
    <source>
        <dbReference type="ARBA" id="ARBA00022692"/>
    </source>
</evidence>
<feature type="transmembrane region" description="Helical" evidence="11">
    <location>
        <begin position="296"/>
        <end position="317"/>
    </location>
</feature>
<dbReference type="AlphaFoldDB" id="A0A1Y2FSK7"/>
<sequence>MKMNILYIYCFIINIIIIYCNEVDDLKNFLKSNTNANLNYNAFTCNTSNIKCDDESIIELSLKFNVPNINLDFNQFPKFQKLSKMWINGNSFNGKFPASLLERLPNLKHLGLIFGNITEIPKEIKNSNSLEELDLEDNNIKGPLTNEINNFKALEKLYIGKNSMKDELFVSETLVELIINNNEIDKIPEDFFSSTSNLKILNISSNKIKELPISLYSLIKLDSLDISNNQLLKAEITAFNSRITECNFNNTNIECYDKGICENIDSTSSYNECSDQVIKKIIEKTNHIKKDGNNRILTIIIIVAIAIFAIAGFVWMYKSNKKRKDAREADINVSLTVKPSDNYKNNENDNIQDDNDNNYFSNNTQTSFEHILPKSLTTSSSPSLSPVQSQGTNNNFQNLNMNNNSLLVTSQSQIMQNAGTEISTNLQNSNNISTMTSPLLAANTSNMNIVSPVLNANTSIVNNVALQNPNLIRINDTNELANGAMNISLINNNNSILINNFIPNQNNVEFVNGQGNTQPITSLPLAIRTNSNNINNYDPYLLKKLNMAGSSSSSSSNNNNGSSSNSNNVVFTNDYGLTPEEIDDVRLKKKILQEKELSEKYNLLNNKNPNNQSDNDNLPPYSQF</sequence>
<feature type="compositionally biased region" description="Low complexity" evidence="10">
    <location>
        <begin position="375"/>
        <end position="386"/>
    </location>
</feature>
<keyword evidence="9" id="KW-0325">Glycoprotein</keyword>